<dbReference type="GO" id="GO:0003824">
    <property type="term" value="F:catalytic activity"/>
    <property type="evidence" value="ECO:0007669"/>
    <property type="project" value="UniProtKB-ARBA"/>
</dbReference>
<keyword evidence="3" id="KW-1185">Reference proteome</keyword>
<dbReference type="Proteomes" id="UP000539075">
    <property type="component" value="Unassembled WGS sequence"/>
</dbReference>
<comment type="caution">
    <text evidence="2">The sequence shown here is derived from an EMBL/GenBank/DDBJ whole genome shotgun (WGS) entry which is preliminary data.</text>
</comment>
<dbReference type="Pfam" id="PF00990">
    <property type="entry name" value="GGDEF"/>
    <property type="match status" value="1"/>
</dbReference>
<dbReference type="InterPro" id="IPR029787">
    <property type="entry name" value="Nucleotide_cyclase"/>
</dbReference>
<proteinExistence type="predicted"/>
<protein>
    <submittedName>
        <fullName evidence="2">Diguanylate cyclase (GGDEF)-like protein</fullName>
    </submittedName>
</protein>
<dbReference type="PANTHER" id="PTHR46663">
    <property type="entry name" value="DIGUANYLATE CYCLASE DGCT-RELATED"/>
    <property type="match status" value="1"/>
</dbReference>
<evidence type="ECO:0000313" key="3">
    <source>
        <dbReference type="Proteomes" id="UP000539075"/>
    </source>
</evidence>
<dbReference type="Gene3D" id="3.30.70.270">
    <property type="match status" value="1"/>
</dbReference>
<organism evidence="2 3">
    <name type="scientific">Desulfovibrio intestinalis</name>
    <dbReference type="NCBI Taxonomy" id="58621"/>
    <lineage>
        <taxon>Bacteria</taxon>
        <taxon>Pseudomonadati</taxon>
        <taxon>Thermodesulfobacteriota</taxon>
        <taxon>Desulfovibrionia</taxon>
        <taxon>Desulfovibrionales</taxon>
        <taxon>Desulfovibrionaceae</taxon>
        <taxon>Desulfovibrio</taxon>
    </lineage>
</organism>
<dbReference type="InterPro" id="IPR043128">
    <property type="entry name" value="Rev_trsase/Diguanyl_cyclase"/>
</dbReference>
<dbReference type="SMART" id="SM01079">
    <property type="entry name" value="CHASE"/>
    <property type="match status" value="1"/>
</dbReference>
<dbReference type="InterPro" id="IPR006189">
    <property type="entry name" value="CHASE_dom"/>
</dbReference>
<dbReference type="CDD" id="cd01949">
    <property type="entry name" value="GGDEF"/>
    <property type="match status" value="1"/>
</dbReference>
<evidence type="ECO:0000313" key="2">
    <source>
        <dbReference type="EMBL" id="MBB5142260.1"/>
    </source>
</evidence>
<dbReference type="SUPFAM" id="SSF55073">
    <property type="entry name" value="Nucleotide cyclase"/>
    <property type="match status" value="1"/>
</dbReference>
<gene>
    <name evidence="2" type="ORF">HNQ38_000323</name>
</gene>
<dbReference type="EMBL" id="JACHGO010000001">
    <property type="protein sequence ID" value="MBB5142260.1"/>
    <property type="molecule type" value="Genomic_DNA"/>
</dbReference>
<feature type="domain" description="GGDEF" evidence="1">
    <location>
        <begin position="284"/>
        <end position="417"/>
    </location>
</feature>
<dbReference type="AlphaFoldDB" id="A0A7W8C217"/>
<dbReference type="PANTHER" id="PTHR46663:SF2">
    <property type="entry name" value="GGDEF DOMAIN-CONTAINING PROTEIN"/>
    <property type="match status" value="1"/>
</dbReference>
<dbReference type="InterPro" id="IPR000160">
    <property type="entry name" value="GGDEF_dom"/>
</dbReference>
<name>A0A7W8C217_9BACT</name>
<reference evidence="2 3" key="1">
    <citation type="submission" date="2020-08" db="EMBL/GenBank/DDBJ databases">
        <title>Genomic Encyclopedia of Type Strains, Phase IV (KMG-IV): sequencing the most valuable type-strain genomes for metagenomic binning, comparative biology and taxonomic classification.</title>
        <authorList>
            <person name="Goeker M."/>
        </authorList>
    </citation>
    <scope>NUCLEOTIDE SEQUENCE [LARGE SCALE GENOMIC DNA]</scope>
    <source>
        <strain evidence="2 3">DSM 11275</strain>
    </source>
</reference>
<accession>A0A7W8C217</accession>
<dbReference type="RefSeq" id="WP_183717585.1">
    <property type="nucleotide sequence ID" value="NZ_JACHGO010000001.1"/>
</dbReference>
<sequence>MEFSRLENIILAQRDDLKTELTSLLFKTQVLAALVVQNDGRVIGFNDVANVIADNDNIETLALAPAGVVSYVYPLQGHETLLGMNLLDSSDNAAAITPTSNAGISLYGPMKQPDGTAVLVGRLPVFLKDADGQRRFWGIASIALKFPQTLEAADLDLLEAQGLTYEILKVNPKNQEQETIAASARAFDAGAPHLVMPLQIFNAHWYFRISSSEAWYQSFENWIYIFFASVLSLLLASLAQRNHDLANARRRLEEMVYKDTLTGILNRRGLFQVMADRAGNGNNEKFCLYYMDLNQFKAINDTYGHKAGDRVLQHFAAAIQAVAPKDSAFARMGGDEFILVLFCACTHDHITSGLARVAADLAKGLPGEGPNVPISFSVGKAEYPDDGQTLDELLSRADKAMYQDKERHRRHIRLVAR</sequence>
<dbReference type="NCBIfam" id="TIGR00254">
    <property type="entry name" value="GGDEF"/>
    <property type="match status" value="1"/>
</dbReference>
<evidence type="ECO:0000259" key="1">
    <source>
        <dbReference type="PROSITE" id="PS50887"/>
    </source>
</evidence>
<dbReference type="SMART" id="SM00267">
    <property type="entry name" value="GGDEF"/>
    <property type="match status" value="1"/>
</dbReference>
<dbReference type="PROSITE" id="PS50887">
    <property type="entry name" value="GGDEF"/>
    <property type="match status" value="1"/>
</dbReference>
<dbReference type="InterPro" id="IPR052163">
    <property type="entry name" value="DGC-Regulatory_Protein"/>
</dbReference>